<feature type="transmembrane region" description="Helical" evidence="1">
    <location>
        <begin position="14"/>
        <end position="34"/>
    </location>
</feature>
<dbReference type="AlphaFoldDB" id="A0A175S2D9"/>
<feature type="transmembrane region" description="Helical" evidence="1">
    <location>
        <begin position="46"/>
        <end position="67"/>
    </location>
</feature>
<reference evidence="2 3" key="1">
    <citation type="journal article" date="2016" name="Front. Microbiol.">
        <title>Genomic Resource of Rice Seed Associated Bacteria.</title>
        <authorList>
            <person name="Midha S."/>
            <person name="Bansal K."/>
            <person name="Sharma S."/>
            <person name="Kumar N."/>
            <person name="Patil P.P."/>
            <person name="Chaudhry V."/>
            <person name="Patil P.B."/>
        </authorList>
    </citation>
    <scope>NUCLEOTIDE SEQUENCE [LARGE SCALE GENOMIC DNA]</scope>
    <source>
        <strain evidence="2 3">NS184</strain>
    </source>
</reference>
<comment type="caution">
    <text evidence="2">The sequence shown here is derived from an EMBL/GenBank/DDBJ whole genome shotgun (WGS) entry which is preliminary data.</text>
</comment>
<protein>
    <submittedName>
        <fullName evidence="2">Uncharacterized protein</fullName>
    </submittedName>
</protein>
<gene>
    <name evidence="2" type="ORF">NS184_03070</name>
</gene>
<keyword evidence="1" id="KW-1133">Transmembrane helix</keyword>
<sequence>METSNPLVPATYDLVWSVVAVITVALAVVASVSLSRAARRLSPWLAFAWAALIVLVPVLGAVAWLGVGRRTEPGVRPPR</sequence>
<dbReference type="Proteomes" id="UP000078252">
    <property type="component" value="Unassembled WGS sequence"/>
</dbReference>
<keyword evidence="1" id="KW-0812">Transmembrane</keyword>
<dbReference type="STRING" id="33881.NS184_03070"/>
<dbReference type="OrthoDB" id="4468841at2"/>
<accession>A0A175S2D9</accession>
<evidence type="ECO:0000313" key="3">
    <source>
        <dbReference type="Proteomes" id="UP000078252"/>
    </source>
</evidence>
<dbReference type="EMBL" id="LDQC01000018">
    <property type="protein sequence ID" value="KTR09350.1"/>
    <property type="molecule type" value="Genomic_DNA"/>
</dbReference>
<organism evidence="2 3">
    <name type="scientific">Curtobacterium luteum</name>
    <dbReference type="NCBI Taxonomy" id="33881"/>
    <lineage>
        <taxon>Bacteria</taxon>
        <taxon>Bacillati</taxon>
        <taxon>Actinomycetota</taxon>
        <taxon>Actinomycetes</taxon>
        <taxon>Micrococcales</taxon>
        <taxon>Microbacteriaceae</taxon>
        <taxon>Curtobacterium</taxon>
    </lineage>
</organism>
<name>A0A175S2D9_9MICO</name>
<dbReference type="PATRIC" id="fig|33881.3.peg.680"/>
<dbReference type="RefSeq" id="WP_058724678.1">
    <property type="nucleotide sequence ID" value="NZ_LDQC01000018.1"/>
</dbReference>
<evidence type="ECO:0000256" key="1">
    <source>
        <dbReference type="SAM" id="Phobius"/>
    </source>
</evidence>
<evidence type="ECO:0000313" key="2">
    <source>
        <dbReference type="EMBL" id="KTR09350.1"/>
    </source>
</evidence>
<keyword evidence="1" id="KW-0472">Membrane</keyword>
<proteinExistence type="predicted"/>